<dbReference type="EMBL" id="BLXT01006084">
    <property type="protein sequence ID" value="GFO28829.1"/>
    <property type="molecule type" value="Genomic_DNA"/>
</dbReference>
<evidence type="ECO:0000256" key="7">
    <source>
        <dbReference type="ARBA" id="ARBA00023242"/>
    </source>
</evidence>
<dbReference type="FunFam" id="3.90.810.10:FF:000003">
    <property type="entry name" value="Neural Wiskott-Aldrich syndrome protein-like"/>
    <property type="match status" value="1"/>
</dbReference>
<keyword evidence="3" id="KW-0963">Cytoplasm</keyword>
<keyword evidence="13" id="KW-1185">Reference proteome</keyword>
<evidence type="ECO:0000313" key="13">
    <source>
        <dbReference type="Proteomes" id="UP000735302"/>
    </source>
</evidence>
<evidence type="ECO:0000259" key="11">
    <source>
        <dbReference type="PROSITE" id="PS51082"/>
    </source>
</evidence>
<protein>
    <submittedName>
        <fullName evidence="12">Wiskott-aldrich syndrome protein</fullName>
    </submittedName>
</protein>
<accession>A0AAV4CDM2</accession>
<feature type="compositionally biased region" description="Basic and acidic residues" evidence="8">
    <location>
        <begin position="42"/>
        <end position="63"/>
    </location>
</feature>
<feature type="compositionally biased region" description="Acidic residues" evidence="8">
    <location>
        <begin position="468"/>
        <end position="489"/>
    </location>
</feature>
<dbReference type="PROSITE" id="PS50108">
    <property type="entry name" value="CRIB"/>
    <property type="match status" value="1"/>
</dbReference>
<feature type="domain" description="WH2" evidence="11">
    <location>
        <begin position="352"/>
        <end position="369"/>
    </location>
</feature>
<feature type="region of interest" description="Disordered" evidence="8">
    <location>
        <begin position="194"/>
        <end position="326"/>
    </location>
</feature>
<evidence type="ECO:0000313" key="12">
    <source>
        <dbReference type="EMBL" id="GFO28829.1"/>
    </source>
</evidence>
<keyword evidence="5" id="KW-0677">Repeat</keyword>
<dbReference type="SMART" id="SM00246">
    <property type="entry name" value="WH2"/>
    <property type="match status" value="2"/>
</dbReference>
<dbReference type="SUPFAM" id="SSF50729">
    <property type="entry name" value="PH domain-like"/>
    <property type="match status" value="1"/>
</dbReference>
<dbReference type="InterPro" id="IPR036936">
    <property type="entry name" value="CRIB_dom_sf"/>
</dbReference>
<comment type="caution">
    <text evidence="12">The sequence shown here is derived from an EMBL/GenBank/DDBJ whole genome shotgun (WGS) entry which is preliminary data.</text>
</comment>
<dbReference type="Proteomes" id="UP000735302">
    <property type="component" value="Unassembled WGS sequence"/>
</dbReference>
<keyword evidence="7" id="KW-0539">Nucleus</keyword>
<dbReference type="GO" id="GO:0007015">
    <property type="term" value="P:actin filament organization"/>
    <property type="evidence" value="ECO:0007669"/>
    <property type="project" value="InterPro"/>
</dbReference>
<reference evidence="12 13" key="1">
    <citation type="journal article" date="2021" name="Elife">
        <title>Chloroplast acquisition without the gene transfer in kleptoplastic sea slugs, Plakobranchus ocellatus.</title>
        <authorList>
            <person name="Maeda T."/>
            <person name="Takahashi S."/>
            <person name="Yoshida T."/>
            <person name="Shimamura S."/>
            <person name="Takaki Y."/>
            <person name="Nagai Y."/>
            <person name="Toyoda A."/>
            <person name="Suzuki Y."/>
            <person name="Arimoto A."/>
            <person name="Ishii H."/>
            <person name="Satoh N."/>
            <person name="Nishiyama T."/>
            <person name="Hasebe M."/>
            <person name="Maruyama T."/>
            <person name="Minagawa J."/>
            <person name="Obokata J."/>
            <person name="Shigenobu S."/>
        </authorList>
    </citation>
    <scope>NUCLEOTIDE SEQUENCE [LARGE SCALE GENOMIC DNA]</scope>
</reference>
<evidence type="ECO:0000256" key="1">
    <source>
        <dbReference type="ARBA" id="ARBA00004123"/>
    </source>
</evidence>
<dbReference type="GO" id="GO:0005856">
    <property type="term" value="C:cytoskeleton"/>
    <property type="evidence" value="ECO:0007669"/>
    <property type="project" value="UniProtKB-SubCell"/>
</dbReference>
<dbReference type="Pfam" id="PF02205">
    <property type="entry name" value="WH2"/>
    <property type="match status" value="2"/>
</dbReference>
<dbReference type="Gene3D" id="2.30.29.30">
    <property type="entry name" value="Pleckstrin-homology domain (PH domain)/Phosphotyrosine-binding domain (PTB)"/>
    <property type="match status" value="1"/>
</dbReference>
<dbReference type="GO" id="GO:0003779">
    <property type="term" value="F:actin binding"/>
    <property type="evidence" value="ECO:0007669"/>
    <property type="project" value="InterPro"/>
</dbReference>
<dbReference type="InterPro" id="IPR011026">
    <property type="entry name" value="WAS_C"/>
</dbReference>
<dbReference type="Gene3D" id="3.90.810.10">
    <property type="entry name" value="CRIB domain"/>
    <property type="match status" value="2"/>
</dbReference>
<feature type="region of interest" description="Disordered" evidence="8">
    <location>
        <begin position="363"/>
        <end position="382"/>
    </location>
</feature>
<evidence type="ECO:0000259" key="10">
    <source>
        <dbReference type="PROSITE" id="PS50229"/>
    </source>
</evidence>
<evidence type="ECO:0000256" key="4">
    <source>
        <dbReference type="ARBA" id="ARBA00022553"/>
    </source>
</evidence>
<feature type="region of interest" description="Disordered" evidence="8">
    <location>
        <begin position="42"/>
        <end position="132"/>
    </location>
</feature>
<dbReference type="InterPro" id="IPR011993">
    <property type="entry name" value="PH-like_dom_sf"/>
</dbReference>
<dbReference type="PANTHER" id="PTHR11202:SF36">
    <property type="entry name" value="ACTIN NUCLEATION-PROMOTING FACTOR WASL"/>
    <property type="match status" value="1"/>
</dbReference>
<dbReference type="AlphaFoldDB" id="A0AAV4CDM2"/>
<evidence type="ECO:0000256" key="8">
    <source>
        <dbReference type="SAM" id="MobiDB-lite"/>
    </source>
</evidence>
<comment type="subcellular location">
    <subcellularLocation>
        <location evidence="2">Cytoplasm</location>
        <location evidence="2">Cytoskeleton</location>
    </subcellularLocation>
    <subcellularLocation>
        <location evidence="1">Nucleus</location>
    </subcellularLocation>
</comment>
<feature type="compositionally biased region" description="Pro residues" evidence="8">
    <location>
        <begin position="218"/>
        <end position="317"/>
    </location>
</feature>
<feature type="compositionally biased region" description="Polar residues" evidence="8">
    <location>
        <begin position="65"/>
        <end position="85"/>
    </location>
</feature>
<dbReference type="Pfam" id="PF00568">
    <property type="entry name" value="WH1"/>
    <property type="match status" value="1"/>
</dbReference>
<feature type="domain" description="CRIB" evidence="9">
    <location>
        <begin position="129"/>
        <end position="142"/>
    </location>
</feature>
<organism evidence="12 13">
    <name type="scientific">Plakobranchus ocellatus</name>
    <dbReference type="NCBI Taxonomy" id="259542"/>
    <lineage>
        <taxon>Eukaryota</taxon>
        <taxon>Metazoa</taxon>
        <taxon>Spiralia</taxon>
        <taxon>Lophotrochozoa</taxon>
        <taxon>Mollusca</taxon>
        <taxon>Gastropoda</taxon>
        <taxon>Heterobranchia</taxon>
        <taxon>Euthyneura</taxon>
        <taxon>Panpulmonata</taxon>
        <taxon>Sacoglossa</taxon>
        <taxon>Placobranchoidea</taxon>
        <taxon>Plakobranchidae</taxon>
        <taxon>Plakobranchus</taxon>
    </lineage>
</organism>
<dbReference type="InterPro" id="IPR003124">
    <property type="entry name" value="WH2_dom"/>
</dbReference>
<dbReference type="PROSITE" id="PS51082">
    <property type="entry name" value="WH2"/>
    <property type="match status" value="2"/>
</dbReference>
<dbReference type="InterPro" id="IPR000697">
    <property type="entry name" value="WH1/EVH1_dom"/>
</dbReference>
<evidence type="ECO:0000256" key="5">
    <source>
        <dbReference type="ARBA" id="ARBA00022737"/>
    </source>
</evidence>
<evidence type="ECO:0000256" key="2">
    <source>
        <dbReference type="ARBA" id="ARBA00004245"/>
    </source>
</evidence>
<dbReference type="PROSITE" id="PS50229">
    <property type="entry name" value="WH1"/>
    <property type="match status" value="1"/>
</dbReference>
<feature type="domain" description="WH2" evidence="11">
    <location>
        <begin position="323"/>
        <end position="340"/>
    </location>
</feature>
<evidence type="ECO:0000256" key="3">
    <source>
        <dbReference type="ARBA" id="ARBA00022490"/>
    </source>
</evidence>
<keyword evidence="6" id="KW-0206">Cytoskeleton</keyword>
<dbReference type="SUPFAM" id="SSF101447">
    <property type="entry name" value="Formin homology 2 domain (FH2 domain)"/>
    <property type="match status" value="1"/>
</dbReference>
<feature type="domain" description="WH1" evidence="10">
    <location>
        <begin position="1"/>
        <end position="54"/>
    </location>
</feature>
<dbReference type="SUPFAM" id="SSF47912">
    <property type="entry name" value="Wiscott-Aldrich syndrome protein, WASP, C-terminal domain"/>
    <property type="match status" value="2"/>
</dbReference>
<dbReference type="CDD" id="cd00132">
    <property type="entry name" value="CRIB"/>
    <property type="match status" value="1"/>
</dbReference>
<dbReference type="InterPro" id="IPR000095">
    <property type="entry name" value="CRIB_dom"/>
</dbReference>
<dbReference type="SMART" id="SM00285">
    <property type="entry name" value="PBD"/>
    <property type="match status" value="1"/>
</dbReference>
<feature type="compositionally biased region" description="Low complexity" evidence="8">
    <location>
        <begin position="96"/>
        <end position="107"/>
    </location>
</feature>
<dbReference type="GO" id="GO:0005634">
    <property type="term" value="C:nucleus"/>
    <property type="evidence" value="ECO:0007669"/>
    <property type="project" value="UniProtKB-SubCell"/>
</dbReference>
<feature type="region of interest" description="Disordered" evidence="8">
    <location>
        <begin position="461"/>
        <end position="489"/>
    </location>
</feature>
<name>A0AAV4CDM2_9GAST</name>
<evidence type="ECO:0000259" key="9">
    <source>
        <dbReference type="PROSITE" id="PS50108"/>
    </source>
</evidence>
<keyword evidence="4" id="KW-0597">Phosphoprotein</keyword>
<dbReference type="PANTHER" id="PTHR11202">
    <property type="entry name" value="SPROUTY-RELATED, EVH1 DOMAIN-CONTAINING PROTEIN FAMILY MEMBER"/>
    <property type="match status" value="1"/>
</dbReference>
<dbReference type="Pfam" id="PF00786">
    <property type="entry name" value="PBD"/>
    <property type="match status" value="1"/>
</dbReference>
<evidence type="ECO:0000256" key="6">
    <source>
        <dbReference type="ARBA" id="ARBA00023212"/>
    </source>
</evidence>
<gene>
    <name evidence="12" type="ORF">PoB_005533400</name>
</gene>
<proteinExistence type="predicted"/>
<sequence>MIWEQELYTQFAYKTPRDYFHTFEADSCQAGLNFASEDEASKFKKAVHEKLQERHDKKVDRRRQTMAQKSRSNRPANGPNKTAASPRSPPPAELGSNISINSNSSSSGTNKKEKDKKKDAKKKLTKADIGTPSNFRHVSHVGWDPEKGFDMKDLEPDMQMLFQSVGITEDVDKETVDFIYDFVEKHGGMEAVKKDLGSVKAGMQRPPPPPANRNNAGPVPPPPPARVAASHPPPPPPTRAAGPPPPPPSRINMPPPGRGAAPPPPPSRAMPPPPRAPAAAPPPPPPLMSAAAPPPPPPPLPPAGGPPPPPPPPPPPSGGGGAGRGALLDAIRSGTTLKPADTSSSAPAPVDSRDQLMDAIRQGANLKKVDPTDKQTTASATSDDNNGLVGALARALANRQKQIHGSGLNFLYIYLNLWDTLGEFRHNLTFVVGEGDRQSVSSGPEEMGGLVGALAKALASRRPACANSDDEDDSDEDDDDVSDDDEWED</sequence>